<proteinExistence type="predicted"/>
<keyword evidence="3" id="KW-1185">Reference proteome</keyword>
<dbReference type="InterPro" id="IPR017896">
    <property type="entry name" value="4Fe4S_Fe-S-bd"/>
</dbReference>
<dbReference type="eggNOG" id="COG1145">
    <property type="taxonomic scope" value="Bacteria"/>
</dbReference>
<dbReference type="SUPFAM" id="SSF54862">
    <property type="entry name" value="4Fe-4S ferredoxins"/>
    <property type="match status" value="1"/>
</dbReference>
<sequence>MAIRQIIEIDEEKCDGCGLCILNCAEGAMKIIDGKAKLISDNLCDGIGACLGHCPQDALKIIEREADEFDEEAVEDHLANLKKEANSTTPCQGSHNGKLGHGGRCPGSKSMIINRDDNDDEGTLISSGDIEIKIKSQLTQWPVQLKIVAEDAPYLSGRGLLIAADCVPVAYPNFHLDLLKGNSVVIGCPKFDDIAFYTEKLTNMIKNNDIKEVTVAHMEVPCCTGIVIAAETAIKNSGKDIRLNKVRIARSGQREDH</sequence>
<protein>
    <submittedName>
        <fullName evidence="2">4Fe-4S ferredoxin iron-sulfur binding domain-containing protein</fullName>
    </submittedName>
</protein>
<feature type="domain" description="4Fe-4S ferredoxin-type" evidence="1">
    <location>
        <begin position="35"/>
        <end position="64"/>
    </location>
</feature>
<reference evidence="2 3" key="1">
    <citation type="journal article" date="2012" name="PLoS ONE">
        <title>The purine-utilizing bacterium Clostridium acidurici 9a: a genome-guided metabolic reconsideration.</title>
        <authorList>
            <person name="Hartwich K."/>
            <person name="Poehlein A."/>
            <person name="Daniel R."/>
        </authorList>
    </citation>
    <scope>NUCLEOTIDE SEQUENCE [LARGE SCALE GENOMIC DNA]</scope>
    <source>
        <strain evidence="3">ATCC 7906 / DSM 604 / BCRC 14475 / CIP 104303 / KCTC 5404 / NCIMB 10678 / 9a</strain>
    </source>
</reference>
<dbReference type="STRING" id="1128398.Curi_c23990"/>
<organism evidence="2 3">
    <name type="scientific">Gottschalkia acidurici (strain ATCC 7906 / DSM 604 / BCRC 14475 / CIP 104303 / KCTC 5404 / NCIMB 10678 / 9a)</name>
    <name type="common">Clostridium acidurici</name>
    <dbReference type="NCBI Taxonomy" id="1128398"/>
    <lineage>
        <taxon>Bacteria</taxon>
        <taxon>Bacillati</taxon>
        <taxon>Bacillota</taxon>
        <taxon>Tissierellia</taxon>
        <taxon>Tissierellales</taxon>
        <taxon>Gottschalkiaceae</taxon>
        <taxon>Gottschalkia</taxon>
    </lineage>
</organism>
<accession>K0B1R0</accession>
<evidence type="ECO:0000259" key="1">
    <source>
        <dbReference type="PROSITE" id="PS51379"/>
    </source>
</evidence>
<dbReference type="PROSITE" id="PS51379">
    <property type="entry name" value="4FE4S_FER_2"/>
    <property type="match status" value="2"/>
</dbReference>
<gene>
    <name evidence="2" type="ordered locus">Curi_c23990</name>
</gene>
<dbReference type="Pfam" id="PF12837">
    <property type="entry name" value="Fer4_6"/>
    <property type="match status" value="1"/>
</dbReference>
<dbReference type="Proteomes" id="UP000006094">
    <property type="component" value="Chromosome"/>
</dbReference>
<name>K0B1R0_GOTA9</name>
<dbReference type="PANTHER" id="PTHR42895">
    <property type="entry name" value="IRON-SULFUR CLUSTER-BINDING PROTEIN-RELATED"/>
    <property type="match status" value="1"/>
</dbReference>
<feature type="domain" description="4Fe-4S ferredoxin-type" evidence="1">
    <location>
        <begin position="5"/>
        <end position="34"/>
    </location>
</feature>
<dbReference type="Gene3D" id="3.30.70.20">
    <property type="match status" value="1"/>
</dbReference>
<evidence type="ECO:0000313" key="2">
    <source>
        <dbReference type="EMBL" id="AFS79394.1"/>
    </source>
</evidence>
<dbReference type="PANTHER" id="PTHR42895:SF1">
    <property type="entry name" value="IRON-SULFUR CLUSTER PROTEIN"/>
    <property type="match status" value="1"/>
</dbReference>
<dbReference type="OrthoDB" id="9795268at2"/>
<dbReference type="PATRIC" id="fig|1128398.3.peg.2474"/>
<dbReference type="InterPro" id="IPR052911">
    <property type="entry name" value="Corrinoid_activation_enz"/>
</dbReference>
<dbReference type="HOGENOM" id="CLU_074768_0_0_9"/>
<dbReference type="RefSeq" id="WP_014968528.1">
    <property type="nucleotide sequence ID" value="NC_018664.1"/>
</dbReference>
<evidence type="ECO:0000313" key="3">
    <source>
        <dbReference type="Proteomes" id="UP000006094"/>
    </source>
</evidence>
<dbReference type="AlphaFoldDB" id="K0B1R0"/>
<dbReference type="EMBL" id="CP003326">
    <property type="protein sequence ID" value="AFS79394.1"/>
    <property type="molecule type" value="Genomic_DNA"/>
</dbReference>
<dbReference type="KEGG" id="cad:Curi_c23990"/>